<dbReference type="InterPro" id="IPR027417">
    <property type="entry name" value="P-loop_NTPase"/>
</dbReference>
<gene>
    <name evidence="3" type="ORF">NW209_08805</name>
</gene>
<dbReference type="SUPFAM" id="SSF52540">
    <property type="entry name" value="P-loop containing nucleoside triphosphate hydrolases"/>
    <property type="match status" value="1"/>
</dbReference>
<dbReference type="Pfam" id="PF13173">
    <property type="entry name" value="AAA_14"/>
    <property type="match status" value="1"/>
</dbReference>
<dbReference type="PANTHER" id="PTHR33295:SF18">
    <property type="entry name" value="AAA+ ATPASE DOMAIN-CONTAINING PROTEIN"/>
    <property type="match status" value="1"/>
</dbReference>
<evidence type="ECO:0000259" key="2">
    <source>
        <dbReference type="Pfam" id="PF13635"/>
    </source>
</evidence>
<dbReference type="EMBL" id="JANRHJ010000009">
    <property type="protein sequence ID" value="MCR8874109.1"/>
    <property type="molecule type" value="Genomic_DNA"/>
</dbReference>
<accession>A0AAW5NAH5</accession>
<dbReference type="Pfam" id="PF13635">
    <property type="entry name" value="DUF4143"/>
    <property type="match status" value="1"/>
</dbReference>
<feature type="domain" description="AAA" evidence="1">
    <location>
        <begin position="36"/>
        <end position="155"/>
    </location>
</feature>
<evidence type="ECO:0000313" key="4">
    <source>
        <dbReference type="Proteomes" id="UP001204579"/>
    </source>
</evidence>
<dbReference type="RefSeq" id="WP_258335801.1">
    <property type="nucleotide sequence ID" value="NZ_JANRHJ010000009.1"/>
</dbReference>
<feature type="domain" description="DUF4143" evidence="2">
    <location>
        <begin position="207"/>
        <end position="356"/>
    </location>
</feature>
<dbReference type="PANTHER" id="PTHR33295">
    <property type="entry name" value="ATPASE"/>
    <property type="match status" value="1"/>
</dbReference>
<dbReference type="InterPro" id="IPR041682">
    <property type="entry name" value="AAA_14"/>
</dbReference>
<keyword evidence="3" id="KW-0067">ATP-binding</keyword>
<evidence type="ECO:0000259" key="1">
    <source>
        <dbReference type="Pfam" id="PF13173"/>
    </source>
</evidence>
<keyword evidence="3" id="KW-0547">Nucleotide-binding</keyword>
<comment type="caution">
    <text evidence="3">The sequence shown here is derived from an EMBL/GenBank/DDBJ whole genome shotgun (WGS) entry which is preliminary data.</text>
</comment>
<reference evidence="3 4" key="1">
    <citation type="submission" date="2022-08" db="EMBL/GenBank/DDBJ databases">
        <authorList>
            <person name="Zeman M."/>
            <person name="Kubasova T."/>
        </authorList>
    </citation>
    <scope>NUCLEOTIDE SEQUENCE [LARGE SCALE GENOMIC DNA]</scope>
    <source>
        <strain evidence="3 4">ET62</strain>
    </source>
</reference>
<dbReference type="InterPro" id="IPR025420">
    <property type="entry name" value="DUF4143"/>
</dbReference>
<proteinExistence type="predicted"/>
<dbReference type="Proteomes" id="UP001204579">
    <property type="component" value="Unassembled WGS sequence"/>
</dbReference>
<evidence type="ECO:0000313" key="3">
    <source>
        <dbReference type="EMBL" id="MCR8874109.1"/>
    </source>
</evidence>
<sequence length="410" mass="47676">MKNILLSQRKERDRLLSQSYLLRHSNYDFNTLLASRQIKLITGPRRCGKSTQALLMLQNRNFAYLNFDDNELLSHWDENLVMEMLGDVYPEYEYLLLDEVQNIDGWDLFVSKLYRSGVNLVVTGSNARLLSSEMATALTGRYLQIEMLPFGLAEFFEWKRVTPDADTVDVRVLLDDYLRNGGYPETLELRSLTGSYLSTLFDSIVLKDVAKRHKVRNITDLNNLSEYLISNFCNPLSFNDVAGDLGFSSVATTKKYMEYLREPYLFFYLPRFNNKLKLMKKAPQKIYVVDNGFVTAKAFSLSENLGRLLENQVFVELLRRGYDTQASLFYYRSRNDKEVDFVVRKGTRIEALIQVCYDMTMPRTEKREVDSLVECAGELKCDNLMIVTEKEKRVIEKDGYQIKVVPVRLF</sequence>
<dbReference type="GO" id="GO:0005524">
    <property type="term" value="F:ATP binding"/>
    <property type="evidence" value="ECO:0007669"/>
    <property type="project" value="UniProtKB-KW"/>
</dbReference>
<protein>
    <submittedName>
        <fullName evidence="3">ATP-binding protein</fullName>
    </submittedName>
</protein>
<organism evidence="3 4">
    <name type="scientific">Phocaeicola barnesiae</name>
    <dbReference type="NCBI Taxonomy" id="376804"/>
    <lineage>
        <taxon>Bacteria</taxon>
        <taxon>Pseudomonadati</taxon>
        <taxon>Bacteroidota</taxon>
        <taxon>Bacteroidia</taxon>
        <taxon>Bacteroidales</taxon>
        <taxon>Bacteroidaceae</taxon>
        <taxon>Phocaeicola</taxon>
    </lineage>
</organism>
<name>A0AAW5NAH5_9BACT</name>
<dbReference type="AlphaFoldDB" id="A0AAW5NAH5"/>
<keyword evidence="4" id="KW-1185">Reference proteome</keyword>